<name>A0AAN0WDF1_HEYCO</name>
<gene>
    <name evidence="1" type="ORF">SB48_HM08orf05298</name>
</gene>
<evidence type="ECO:0000313" key="1">
    <source>
        <dbReference type="EMBL" id="AJO24103.1"/>
    </source>
</evidence>
<dbReference type="Proteomes" id="UP000032024">
    <property type="component" value="Chromosome"/>
</dbReference>
<keyword evidence="2" id="KW-1185">Reference proteome</keyword>
<protein>
    <submittedName>
        <fullName evidence="1">Uncharacterized protein</fullName>
    </submittedName>
</protein>
<organism evidence="1 2">
    <name type="scientific">Heyndrickxia coagulans</name>
    <name type="common">Weizmannia coagulans</name>
    <dbReference type="NCBI Taxonomy" id="1398"/>
    <lineage>
        <taxon>Bacteria</taxon>
        <taxon>Bacillati</taxon>
        <taxon>Bacillota</taxon>
        <taxon>Bacilli</taxon>
        <taxon>Bacillales</taxon>
        <taxon>Bacillaceae</taxon>
        <taxon>Heyndrickxia</taxon>
    </lineage>
</organism>
<dbReference type="AlphaFoldDB" id="A0AAN0WDF1"/>
<reference evidence="2" key="1">
    <citation type="submission" date="2015-01" db="EMBL/GenBank/DDBJ databases">
        <title>Comparative genome analysis of Bacillus coagulans HM-08, Clostridium butyricum HM-68, Bacillus subtilis HM-66 and Bacillus paralicheniformis BL-09.</title>
        <authorList>
            <person name="Zhang H."/>
        </authorList>
    </citation>
    <scope>NUCLEOTIDE SEQUENCE [LARGE SCALE GENOMIC DNA]</scope>
    <source>
        <strain evidence="2">HM-08</strain>
    </source>
</reference>
<accession>A0AAN0WDF1</accession>
<evidence type="ECO:0000313" key="2">
    <source>
        <dbReference type="Proteomes" id="UP000032024"/>
    </source>
</evidence>
<proteinExistence type="predicted"/>
<sequence length="39" mass="4514">MPVPFSPVKREGCSNQPFFACPHLHRRFSVSTSKRILQK</sequence>
<dbReference type="EMBL" id="CP010525">
    <property type="protein sequence ID" value="AJO24103.1"/>
    <property type="molecule type" value="Genomic_DNA"/>
</dbReference>